<dbReference type="EMBL" id="CADCUR010000134">
    <property type="protein sequence ID" value="CAA9401065.1"/>
    <property type="molecule type" value="Genomic_DNA"/>
</dbReference>
<keyword evidence="3" id="KW-1133">Transmembrane helix</keyword>
<keyword evidence="3" id="KW-0472">Membrane</keyword>
<dbReference type="InterPro" id="IPR043130">
    <property type="entry name" value="CDP-OH_PTrfase_TM_dom"/>
</dbReference>
<dbReference type="InterPro" id="IPR000462">
    <property type="entry name" value="CDP-OH_P_trans"/>
</dbReference>
<dbReference type="GO" id="GO:0003882">
    <property type="term" value="F:CDP-diacylglycerol-serine O-phosphatidyltransferase activity"/>
    <property type="evidence" value="ECO:0007669"/>
    <property type="project" value="UniProtKB-EC"/>
</dbReference>
<dbReference type="InterPro" id="IPR048254">
    <property type="entry name" value="CDP_ALCOHOL_P_TRANSF_CS"/>
</dbReference>
<reference evidence="4" key="1">
    <citation type="submission" date="2020-02" db="EMBL/GenBank/DDBJ databases">
        <authorList>
            <person name="Meier V. D."/>
        </authorList>
    </citation>
    <scope>NUCLEOTIDE SEQUENCE</scope>
    <source>
        <strain evidence="4">AVDCRST_MAG74</strain>
    </source>
</reference>
<name>A0A6J4P2W3_9BACT</name>
<feature type="transmembrane region" description="Helical" evidence="3">
    <location>
        <begin position="126"/>
        <end position="147"/>
    </location>
</feature>
<keyword evidence="3" id="KW-0812">Transmembrane</keyword>
<gene>
    <name evidence="4" type="ORF">AVDCRST_MAG74-1654</name>
</gene>
<dbReference type="Pfam" id="PF01066">
    <property type="entry name" value="CDP-OH_P_transf"/>
    <property type="match status" value="1"/>
</dbReference>
<feature type="transmembrane region" description="Helical" evidence="3">
    <location>
        <begin position="56"/>
        <end position="73"/>
    </location>
</feature>
<dbReference type="GO" id="GO:0008654">
    <property type="term" value="P:phospholipid biosynthetic process"/>
    <property type="evidence" value="ECO:0007669"/>
    <property type="project" value="InterPro"/>
</dbReference>
<evidence type="ECO:0000256" key="3">
    <source>
        <dbReference type="SAM" id="Phobius"/>
    </source>
</evidence>
<protein>
    <submittedName>
        <fullName evidence="4">CDP-diacylglycerol--serine O-phosphatidyltransferase</fullName>
        <ecNumber evidence="4">2.7.8.8</ecNumber>
    </submittedName>
</protein>
<keyword evidence="1 2" id="KW-0808">Transferase</keyword>
<evidence type="ECO:0000256" key="2">
    <source>
        <dbReference type="RuleBase" id="RU003750"/>
    </source>
</evidence>
<proteinExistence type="inferred from homology"/>
<dbReference type="AlphaFoldDB" id="A0A6J4P2W3"/>
<feature type="transmembrane region" description="Helical" evidence="3">
    <location>
        <begin position="167"/>
        <end position="187"/>
    </location>
</feature>
<dbReference type="EC" id="2.7.8.8" evidence="4"/>
<feature type="transmembrane region" description="Helical" evidence="3">
    <location>
        <begin position="257"/>
        <end position="276"/>
    </location>
</feature>
<organism evidence="4">
    <name type="scientific">uncultured Pyrinomonadaceae bacterium</name>
    <dbReference type="NCBI Taxonomy" id="2283094"/>
    <lineage>
        <taxon>Bacteria</taxon>
        <taxon>Pseudomonadati</taxon>
        <taxon>Acidobacteriota</taxon>
        <taxon>Blastocatellia</taxon>
        <taxon>Blastocatellales</taxon>
        <taxon>Pyrinomonadaceae</taxon>
        <taxon>environmental samples</taxon>
    </lineage>
</organism>
<comment type="similarity">
    <text evidence="2">Belongs to the CDP-alcohol phosphatidyltransferase class-I family.</text>
</comment>
<dbReference type="Gene3D" id="1.20.120.1760">
    <property type="match status" value="1"/>
</dbReference>
<feature type="transmembrane region" description="Helical" evidence="3">
    <location>
        <begin position="16"/>
        <end position="36"/>
    </location>
</feature>
<evidence type="ECO:0000313" key="4">
    <source>
        <dbReference type="EMBL" id="CAA9401065.1"/>
    </source>
</evidence>
<accession>A0A6J4P2W3</accession>
<evidence type="ECO:0000256" key="1">
    <source>
        <dbReference type="ARBA" id="ARBA00022679"/>
    </source>
</evidence>
<sequence>METEETRPPHRGLKKGLYLIPTAFTAANIAMGFLTVLSSVRAFQLVAVSPEQAAVYFKYAAVGVVFAIIFDTLDGRVARMTRTATEIGVQLDSLADVLTFGIAPTVLMYAWAIGATFGESTALHNFGVFVLFMYLMCGTFRLARFNLQGTRPRVLSEGTPKIDKKNFVGLPIPPAAGLLASIVYLHPLPLNVFEENLSHLYTVLMITLMVVLGLLMVSTIRYTSFKTVGKGRQSVYLLLLVAALGMLTWLFPQYMLFAIAATYVAHGVVWYLISFFRPRKRPVEASETNL</sequence>
<feature type="transmembrane region" description="Helical" evidence="3">
    <location>
        <begin position="94"/>
        <end position="114"/>
    </location>
</feature>
<dbReference type="PROSITE" id="PS00379">
    <property type="entry name" value="CDP_ALCOHOL_P_TRANSF"/>
    <property type="match status" value="1"/>
</dbReference>
<dbReference type="GO" id="GO:0016020">
    <property type="term" value="C:membrane"/>
    <property type="evidence" value="ECO:0007669"/>
    <property type="project" value="InterPro"/>
</dbReference>
<feature type="transmembrane region" description="Helical" evidence="3">
    <location>
        <begin position="234"/>
        <end position="251"/>
    </location>
</feature>
<feature type="transmembrane region" description="Helical" evidence="3">
    <location>
        <begin position="199"/>
        <end position="222"/>
    </location>
</feature>